<evidence type="ECO:0000313" key="2">
    <source>
        <dbReference type="Proteomes" id="UP001056708"/>
    </source>
</evidence>
<sequence length="353" mass="39872">MNPEKQAELKQHLDAIAKLLYEEADPAELTTLEGIEKNVRAQAQKHVLPQLGGFFINAATDRHSGKQRTLTSILGPVTLTTAQAQQLQVKSRTRWSPYFSKCCALVSANASYQRAEEDIAMLTGVSISHSTLQRLVQREDWCEVEVSEPIEELSLDGGMIRLRTQKGQPGQWREYKALNVHGHGGVAFFKDNQGLISWVNQRQLAALLTCLGDGHDGVWNIFESIGTPEQRIEVLDWYHLMENAHKVQATAAQLSRIRARLWRGETRQVIRYLRQERCRGATGFINYLKHHSHRLIDYQAWQEAGHSIGSGRVESLVKQIGLRVKLPGAQWLGENVPKVLKHRCAYLNGDFVA</sequence>
<dbReference type="RefSeq" id="WP_252664606.1">
    <property type="nucleotide sequence ID" value="NZ_CP098611.1"/>
</dbReference>
<gene>
    <name evidence="1" type="ORF">NEA10_06945</name>
</gene>
<dbReference type="EMBL" id="CP098611">
    <property type="protein sequence ID" value="USR92449.1"/>
    <property type="molecule type" value="Genomic_DNA"/>
</dbReference>
<organism evidence="1 2">
    <name type="scientific">Phormidium yuhuli AB48</name>
    <dbReference type="NCBI Taxonomy" id="2940671"/>
    <lineage>
        <taxon>Bacteria</taxon>
        <taxon>Bacillati</taxon>
        <taxon>Cyanobacteriota</taxon>
        <taxon>Cyanophyceae</taxon>
        <taxon>Oscillatoriophycideae</taxon>
        <taxon>Oscillatoriales</taxon>
        <taxon>Oscillatoriaceae</taxon>
        <taxon>Phormidium</taxon>
        <taxon>Phormidium yuhuli</taxon>
    </lineage>
</organism>
<name>A0ABY5ATA4_9CYAN</name>
<dbReference type="Proteomes" id="UP001056708">
    <property type="component" value="Chromosome"/>
</dbReference>
<protein>
    <submittedName>
        <fullName evidence="1">ISKra4 family transposase</fullName>
    </submittedName>
</protein>
<proteinExistence type="predicted"/>
<accession>A0ABY5ATA4</accession>
<keyword evidence="2" id="KW-1185">Reference proteome</keyword>
<evidence type="ECO:0000313" key="1">
    <source>
        <dbReference type="EMBL" id="USR92449.1"/>
    </source>
</evidence>
<reference evidence="1" key="1">
    <citation type="submission" date="2022-06" db="EMBL/GenBank/DDBJ databases">
        <title>Genome sequence of Phormidium yuhuli AB48 isolated from an industrial photobioreactor environment.</title>
        <authorList>
            <person name="Qiu Y."/>
            <person name="Noonan A.J.C."/>
            <person name="Dofher K."/>
            <person name="Koch M."/>
            <person name="Kieft B."/>
            <person name="Lin X."/>
            <person name="Ziels R.M."/>
            <person name="Hallam S.J."/>
        </authorList>
    </citation>
    <scope>NUCLEOTIDE SEQUENCE</scope>
    <source>
        <strain evidence="1">AB48</strain>
    </source>
</reference>
<dbReference type="NCBIfam" id="NF033572">
    <property type="entry name" value="transpos_ISKra4"/>
    <property type="match status" value="1"/>
</dbReference>